<dbReference type="Proteomes" id="UP000245910">
    <property type="component" value="Chromosome I"/>
</dbReference>
<reference evidence="2" key="1">
    <citation type="submission" date="2014-10" db="EMBL/GenBank/DDBJ databases">
        <authorList>
            <person name="King R."/>
        </authorList>
    </citation>
    <scope>NUCLEOTIDE SEQUENCE [LARGE SCALE GENOMIC DNA]</scope>
    <source>
        <strain evidence="2">A3/5</strain>
    </source>
</reference>
<evidence type="ECO:0008006" key="3">
    <source>
        <dbReference type="Google" id="ProtNLM"/>
    </source>
</evidence>
<proteinExistence type="predicted"/>
<dbReference type="AlphaFoldDB" id="A0A2L2TXR9"/>
<dbReference type="EMBL" id="LN649229">
    <property type="protein sequence ID" value="CEI65575.1"/>
    <property type="molecule type" value="Genomic_DNA"/>
</dbReference>
<organism evidence="1 2">
    <name type="scientific">Fusarium venenatum</name>
    <dbReference type="NCBI Taxonomy" id="56646"/>
    <lineage>
        <taxon>Eukaryota</taxon>
        <taxon>Fungi</taxon>
        <taxon>Dikarya</taxon>
        <taxon>Ascomycota</taxon>
        <taxon>Pezizomycotina</taxon>
        <taxon>Sordariomycetes</taxon>
        <taxon>Hypocreomycetidae</taxon>
        <taxon>Hypocreales</taxon>
        <taxon>Nectriaceae</taxon>
        <taxon>Fusarium</taxon>
    </lineage>
</organism>
<evidence type="ECO:0000313" key="2">
    <source>
        <dbReference type="Proteomes" id="UP000245910"/>
    </source>
</evidence>
<protein>
    <recommendedName>
        <fullName evidence="3">CRAL-TRIO domain-containing protein</fullName>
    </recommendedName>
</protein>
<sequence length="60" mass="6772">MDCLPERDIVVMRIDGLSRLTGDKNKGYMIIARLAKMAVEYPHLTVKILITDDLAKSSHD</sequence>
<name>A0A2L2TXR9_9HYPO</name>
<keyword evidence="2" id="KW-1185">Reference proteome</keyword>
<evidence type="ECO:0000313" key="1">
    <source>
        <dbReference type="EMBL" id="CEI65575.1"/>
    </source>
</evidence>
<accession>A0A2L2TXR9</accession>